<dbReference type="GO" id="GO:0005737">
    <property type="term" value="C:cytoplasm"/>
    <property type="evidence" value="ECO:0007669"/>
    <property type="project" value="TreeGrafter"/>
</dbReference>
<dbReference type="STRING" id="62928.azo2529"/>
<dbReference type="InterPro" id="IPR028202">
    <property type="entry name" value="Reductase_C"/>
</dbReference>
<dbReference type="eggNOG" id="COG0446">
    <property type="taxonomic scope" value="Bacteria"/>
</dbReference>
<dbReference type="Pfam" id="PF14759">
    <property type="entry name" value="Reductase_C"/>
    <property type="match status" value="1"/>
</dbReference>
<dbReference type="Gene3D" id="3.30.390.30">
    <property type="match status" value="1"/>
</dbReference>
<feature type="domain" description="FAD/NAD(P)-binding" evidence="5">
    <location>
        <begin position="2"/>
        <end position="301"/>
    </location>
</feature>
<dbReference type="SUPFAM" id="SSF55424">
    <property type="entry name" value="FAD/NAD-linked reductases, dimerisation (C-terminal) domain"/>
    <property type="match status" value="1"/>
</dbReference>
<evidence type="ECO:0000256" key="4">
    <source>
        <dbReference type="ARBA" id="ARBA00023002"/>
    </source>
</evidence>
<dbReference type="PRINTS" id="PR00411">
    <property type="entry name" value="PNDRDTASEI"/>
</dbReference>
<reference evidence="7 8" key="1">
    <citation type="journal article" date="2006" name="Nat. Biotechnol.">
        <title>Complete genome of the mutualistic, N2-fixing grass endophyte Azoarcus sp. strain BH72.</title>
        <authorList>
            <person name="Krause A."/>
            <person name="Ramakumar A."/>
            <person name="Bartels D."/>
            <person name="Battistoni F."/>
            <person name="Bekel T."/>
            <person name="Boch J."/>
            <person name="Boehm M."/>
            <person name="Friedrich F."/>
            <person name="Hurek T."/>
            <person name="Krause L."/>
            <person name="Linke B."/>
            <person name="McHardy A.C."/>
            <person name="Sarkar A."/>
            <person name="Schneiker S."/>
            <person name="Syed A.A."/>
            <person name="Thauer R."/>
            <person name="Vorhoelter F.-J."/>
            <person name="Weidner S."/>
            <person name="Puehler A."/>
            <person name="Reinhold-Hurek B."/>
            <person name="Kaiser O."/>
            <person name="Goesmann A."/>
        </authorList>
    </citation>
    <scope>NUCLEOTIDE SEQUENCE [LARGE SCALE GENOMIC DNA]</scope>
    <source>
        <strain evidence="7 8">BH72</strain>
    </source>
</reference>
<dbReference type="PRINTS" id="PR00368">
    <property type="entry name" value="FADPNR"/>
</dbReference>
<dbReference type="PANTHER" id="PTHR43557:SF2">
    <property type="entry name" value="RIESKE DOMAIN-CONTAINING PROTEIN-RELATED"/>
    <property type="match status" value="1"/>
</dbReference>
<dbReference type="Proteomes" id="UP000002588">
    <property type="component" value="Chromosome"/>
</dbReference>
<dbReference type="HOGENOM" id="CLU_003291_4_0_4"/>
<dbReference type="SUPFAM" id="SSF51905">
    <property type="entry name" value="FAD/NAD(P)-binding domain"/>
    <property type="match status" value="2"/>
</dbReference>
<organism evidence="7 8">
    <name type="scientific">Azoarcus sp. (strain BH72)</name>
    <dbReference type="NCBI Taxonomy" id="418699"/>
    <lineage>
        <taxon>Bacteria</taxon>
        <taxon>Pseudomonadati</taxon>
        <taxon>Pseudomonadota</taxon>
        <taxon>Betaproteobacteria</taxon>
        <taxon>Rhodocyclales</taxon>
        <taxon>Zoogloeaceae</taxon>
        <taxon>Azoarcus</taxon>
    </lineage>
</organism>
<dbReference type="InterPro" id="IPR016156">
    <property type="entry name" value="FAD/NAD-linked_Rdtase_dimer_sf"/>
</dbReference>
<gene>
    <name evidence="7" type="primary">camA</name>
    <name evidence="7" type="ordered locus">azo2529</name>
</gene>
<keyword evidence="3" id="KW-0274">FAD</keyword>
<keyword evidence="4 7" id="KW-0560">Oxidoreductase</keyword>
<dbReference type="EMBL" id="AM406670">
    <property type="protein sequence ID" value="CAL95146.1"/>
    <property type="molecule type" value="Genomic_DNA"/>
</dbReference>
<name>A1K8J1_AZOSB</name>
<dbReference type="InterPro" id="IPR023753">
    <property type="entry name" value="FAD/NAD-binding_dom"/>
</dbReference>
<dbReference type="InterPro" id="IPR036188">
    <property type="entry name" value="FAD/NAD-bd_sf"/>
</dbReference>
<evidence type="ECO:0000256" key="1">
    <source>
        <dbReference type="ARBA" id="ARBA00001974"/>
    </source>
</evidence>
<dbReference type="KEGG" id="azo:azo2529"/>
<protein>
    <submittedName>
        <fullName evidence="7">Probable putidaredoxin reductase</fullName>
        <ecNumber evidence="7">1.18.1.-</ecNumber>
    </submittedName>
</protein>
<dbReference type="InterPro" id="IPR050446">
    <property type="entry name" value="FAD-oxidoreductase/Apoptosis"/>
</dbReference>
<evidence type="ECO:0000259" key="6">
    <source>
        <dbReference type="Pfam" id="PF14759"/>
    </source>
</evidence>
<sequence length="405" mass="42137">MVIVGAGQSGLQVAESLRSEGYASVIVMIGDEPCPPYHRPPLSKAYLAGEASEAQLTIRAPEALAKKQIEFVAGVGVESIDRANTVLTLTDGRKLAYAALALATGSRARPLPVPGADLANVFALRTLEDTRRIAAALAAAQRVVVIGGGFIGLEFAAVAAKQGKQVTVLEAAGRLMARVVAPPVSDFYAALHRGHGVAIELGAAVSALRGKAGPAQDAVAAVCTADGREFPADLVIVGIGILPNSELAEAAGLACERGIVVDGCSRTADPRIVASGDCTARRLEDGSLLRLESVQNAVEQGKSAAAALLGKERRFDAAPWFWSDQYDVKLQMVGLSAGYDQVVSRGEVESQRFSVFYFRTGKLVAIDSINQPQVHMLGRKLLDKGNSLTAAQAADPAFDLAGAAA</sequence>
<dbReference type="Gene3D" id="3.50.50.60">
    <property type="entry name" value="FAD/NAD(P)-binding domain"/>
    <property type="match status" value="2"/>
</dbReference>
<dbReference type="Pfam" id="PF07992">
    <property type="entry name" value="Pyr_redox_2"/>
    <property type="match status" value="1"/>
</dbReference>
<evidence type="ECO:0000256" key="2">
    <source>
        <dbReference type="ARBA" id="ARBA00022630"/>
    </source>
</evidence>
<dbReference type="EC" id="1.18.1.-" evidence="7"/>
<comment type="cofactor">
    <cofactor evidence="1">
        <name>FAD</name>
        <dbReference type="ChEBI" id="CHEBI:57692"/>
    </cofactor>
</comment>
<dbReference type="GO" id="GO:0016651">
    <property type="term" value="F:oxidoreductase activity, acting on NAD(P)H"/>
    <property type="evidence" value="ECO:0007669"/>
    <property type="project" value="TreeGrafter"/>
</dbReference>
<evidence type="ECO:0000313" key="7">
    <source>
        <dbReference type="EMBL" id="CAL95146.1"/>
    </source>
</evidence>
<dbReference type="AlphaFoldDB" id="A1K8J1"/>
<proteinExistence type="predicted"/>
<keyword evidence="8" id="KW-1185">Reference proteome</keyword>
<evidence type="ECO:0000313" key="8">
    <source>
        <dbReference type="Proteomes" id="UP000002588"/>
    </source>
</evidence>
<feature type="domain" description="Reductase C-terminal" evidence="6">
    <location>
        <begin position="320"/>
        <end position="401"/>
    </location>
</feature>
<dbReference type="PANTHER" id="PTHR43557">
    <property type="entry name" value="APOPTOSIS-INDUCING FACTOR 1"/>
    <property type="match status" value="1"/>
</dbReference>
<accession>A1K8J1</accession>
<evidence type="ECO:0000259" key="5">
    <source>
        <dbReference type="Pfam" id="PF07992"/>
    </source>
</evidence>
<evidence type="ECO:0000256" key="3">
    <source>
        <dbReference type="ARBA" id="ARBA00022827"/>
    </source>
</evidence>
<keyword evidence="2" id="KW-0285">Flavoprotein</keyword>